<evidence type="ECO:0000313" key="4">
    <source>
        <dbReference type="Proteomes" id="UP000268285"/>
    </source>
</evidence>
<dbReference type="InterPro" id="IPR038332">
    <property type="entry name" value="PPE_sf"/>
</dbReference>
<dbReference type="Pfam" id="PF21526">
    <property type="entry name" value="PGRS"/>
    <property type="match status" value="1"/>
</dbReference>
<sequence>MSMLIAAPELMAAAATDLASIGSMINTANTVVAATTTQMLAAGADEASTQIAAVFGAHGQAYQTLAAQAAVCHDRFAQALNTNAGAYAGAEAINVEQTLLDVINAPTQALLGRPLIGNGADGGPGQNGAPGGLRYGNGGNGGAGGPGQDGGNGGAAGVIGNGGIGGTGGPGQTGGNGGPGGMLLGMAAAGTPPSPAEQSWAVTVATAVTAAPMRPAAMEGRAGPPATGEPVATPSSHREVAPTTGGRAVTGVTVAPAPPEATAGPAATAWPPAPAAPAARAVMVWPAHRPPAEASVAPEDTAV</sequence>
<evidence type="ECO:0000259" key="2">
    <source>
        <dbReference type="Pfam" id="PF00934"/>
    </source>
</evidence>
<evidence type="ECO:0000313" key="3">
    <source>
        <dbReference type="EMBL" id="VBA53625.1"/>
    </source>
</evidence>
<organism evidence="3 4">
    <name type="scientific">Mycobacterium pseudokansasii</name>
    <dbReference type="NCBI Taxonomy" id="2341080"/>
    <lineage>
        <taxon>Bacteria</taxon>
        <taxon>Bacillati</taxon>
        <taxon>Actinomycetota</taxon>
        <taxon>Actinomycetes</taxon>
        <taxon>Mycobacteriales</taxon>
        <taxon>Mycobacteriaceae</taxon>
        <taxon>Mycobacterium</taxon>
    </lineage>
</organism>
<evidence type="ECO:0000256" key="1">
    <source>
        <dbReference type="SAM" id="MobiDB-lite"/>
    </source>
</evidence>
<feature type="region of interest" description="Disordered" evidence="1">
    <location>
        <begin position="217"/>
        <end position="273"/>
    </location>
</feature>
<dbReference type="InterPro" id="IPR048996">
    <property type="entry name" value="PGRS_rpt"/>
</dbReference>
<dbReference type="InterPro" id="IPR000084">
    <property type="entry name" value="PE-PGRS_N"/>
</dbReference>
<dbReference type="AlphaFoldDB" id="A0A498QXD0"/>
<name>A0A498QXD0_9MYCO</name>
<feature type="region of interest" description="Disordered" evidence="1">
    <location>
        <begin position="121"/>
        <end position="195"/>
    </location>
</feature>
<dbReference type="Pfam" id="PF00934">
    <property type="entry name" value="PE"/>
    <property type="match status" value="1"/>
</dbReference>
<dbReference type="SUPFAM" id="SSF140459">
    <property type="entry name" value="PE/PPE dimer-like"/>
    <property type="match status" value="1"/>
</dbReference>
<proteinExistence type="predicted"/>
<keyword evidence="4" id="KW-1185">Reference proteome</keyword>
<dbReference type="EMBL" id="UPHU01000001">
    <property type="protein sequence ID" value="VBA53625.1"/>
    <property type="molecule type" value="Genomic_DNA"/>
</dbReference>
<feature type="compositionally biased region" description="Gly residues" evidence="1">
    <location>
        <begin position="121"/>
        <end position="183"/>
    </location>
</feature>
<protein>
    <submittedName>
        <fullName evidence="3">Putative PE-PGRS family protein PE_PGRS54</fullName>
    </submittedName>
</protein>
<reference evidence="3 4" key="1">
    <citation type="submission" date="2018-09" db="EMBL/GenBank/DDBJ databases">
        <authorList>
            <person name="Tagini F."/>
        </authorList>
    </citation>
    <scope>NUCLEOTIDE SEQUENCE [LARGE SCALE GENOMIC DNA]</scope>
    <source>
        <strain evidence="3 4">MK142</strain>
    </source>
</reference>
<gene>
    <name evidence="3" type="ORF">LAUMK142_04174</name>
</gene>
<dbReference type="Proteomes" id="UP000268285">
    <property type="component" value="Unassembled WGS sequence"/>
</dbReference>
<accession>A0A498QXD0</accession>
<feature type="domain" description="PE" evidence="2">
    <location>
        <begin position="4"/>
        <end position="94"/>
    </location>
</feature>
<feature type="compositionally biased region" description="Low complexity" evidence="1">
    <location>
        <begin position="241"/>
        <end position="273"/>
    </location>
</feature>
<dbReference type="Gene3D" id="1.10.287.850">
    <property type="entry name" value="HP0062-like domain"/>
    <property type="match status" value="1"/>
</dbReference>